<evidence type="ECO:0000313" key="1">
    <source>
        <dbReference type="EMBL" id="RYC05678.1"/>
    </source>
</evidence>
<dbReference type="OrthoDB" id="3788533at2"/>
<dbReference type="EMBL" id="SDWV01000022">
    <property type="protein sequence ID" value="RYC05678.1"/>
    <property type="molecule type" value="Genomic_DNA"/>
</dbReference>
<dbReference type="RefSeq" id="WP_129428313.1">
    <property type="nucleotide sequence ID" value="NZ_SDWV01000022.1"/>
</dbReference>
<organism evidence="1 2">
    <name type="scientific">Nocardioides zhouii</name>
    <dbReference type="NCBI Taxonomy" id="1168729"/>
    <lineage>
        <taxon>Bacteria</taxon>
        <taxon>Bacillati</taxon>
        <taxon>Actinomycetota</taxon>
        <taxon>Actinomycetes</taxon>
        <taxon>Propionibacteriales</taxon>
        <taxon>Nocardioidaceae</taxon>
        <taxon>Nocardioides</taxon>
    </lineage>
</organism>
<protein>
    <submittedName>
        <fullName evidence="1">Uncharacterized protein</fullName>
    </submittedName>
</protein>
<accession>A0A4Q2SNN5</accession>
<gene>
    <name evidence="1" type="ORF">EUA94_18185</name>
</gene>
<keyword evidence="2" id="KW-1185">Reference proteome</keyword>
<reference evidence="1 2" key="1">
    <citation type="submission" date="2019-01" db="EMBL/GenBank/DDBJ databases">
        <title>Novel species of Nocardioides.</title>
        <authorList>
            <person name="Liu Q."/>
            <person name="X Y.-H."/>
        </authorList>
    </citation>
    <scope>NUCLEOTIDE SEQUENCE [LARGE SCALE GENOMIC DNA]</scope>
    <source>
        <strain evidence="1 2">HLT2-9</strain>
    </source>
</reference>
<dbReference type="Proteomes" id="UP000291101">
    <property type="component" value="Unassembled WGS sequence"/>
</dbReference>
<name>A0A4Q2SNN5_9ACTN</name>
<comment type="caution">
    <text evidence="1">The sequence shown here is derived from an EMBL/GenBank/DDBJ whole genome shotgun (WGS) entry which is preliminary data.</text>
</comment>
<dbReference type="AlphaFoldDB" id="A0A4Q2SNN5"/>
<evidence type="ECO:0000313" key="2">
    <source>
        <dbReference type="Proteomes" id="UP000291101"/>
    </source>
</evidence>
<proteinExistence type="predicted"/>
<sequence>MSAACFDSAQRSWDDEAAAAALDVRNHGDDFALGSMHAFPLSIVELARSCGDVLEDLRPFTQGEDVPAGSRDVETMSEDELVSALAEALGFVLVLTCWMTRACLQC</sequence>